<dbReference type="Pfam" id="PF04193">
    <property type="entry name" value="PQ-loop"/>
    <property type="match status" value="2"/>
</dbReference>
<organism evidence="9 10">
    <name type="scientific">Lactarius akahatsu</name>
    <dbReference type="NCBI Taxonomy" id="416441"/>
    <lineage>
        <taxon>Eukaryota</taxon>
        <taxon>Fungi</taxon>
        <taxon>Dikarya</taxon>
        <taxon>Basidiomycota</taxon>
        <taxon>Agaricomycotina</taxon>
        <taxon>Agaricomycetes</taxon>
        <taxon>Russulales</taxon>
        <taxon>Russulaceae</taxon>
        <taxon>Lactarius</taxon>
    </lineage>
</organism>
<dbReference type="InterPro" id="IPR051415">
    <property type="entry name" value="LAAT-1"/>
</dbReference>
<dbReference type="Proteomes" id="UP001201163">
    <property type="component" value="Unassembled WGS sequence"/>
</dbReference>
<comment type="similarity">
    <text evidence="5">Belongs to the laat-1 family.</text>
</comment>
<evidence type="ECO:0000256" key="1">
    <source>
        <dbReference type="ARBA" id="ARBA00004141"/>
    </source>
</evidence>
<evidence type="ECO:0000256" key="7">
    <source>
        <dbReference type="SAM" id="MobiDB-lite"/>
    </source>
</evidence>
<dbReference type="AlphaFoldDB" id="A0AAD4LSQ1"/>
<reference evidence="9" key="1">
    <citation type="submission" date="2022-01" db="EMBL/GenBank/DDBJ databases">
        <title>Comparative genomics reveals a dynamic genome evolution in the ectomycorrhizal milk-cap (Lactarius) mushrooms.</title>
        <authorList>
            <consortium name="DOE Joint Genome Institute"/>
            <person name="Lebreton A."/>
            <person name="Tang N."/>
            <person name="Kuo A."/>
            <person name="LaButti K."/>
            <person name="Drula E."/>
            <person name="Barry K."/>
            <person name="Clum A."/>
            <person name="Lipzen A."/>
            <person name="Mousain D."/>
            <person name="Ng V."/>
            <person name="Wang R."/>
            <person name="Wang X."/>
            <person name="Dai Y."/>
            <person name="Henrissat B."/>
            <person name="Grigoriev I.V."/>
            <person name="Guerin-Laguette A."/>
            <person name="Yu F."/>
            <person name="Martin F.M."/>
        </authorList>
    </citation>
    <scope>NUCLEOTIDE SEQUENCE</scope>
    <source>
        <strain evidence="9">QP</strain>
    </source>
</reference>
<feature type="region of interest" description="Disordered" evidence="7">
    <location>
        <begin position="247"/>
        <end position="267"/>
    </location>
</feature>
<dbReference type="FunFam" id="1.20.1280.290:FF:000009">
    <property type="entry name" value="PQ loop repeat family protein"/>
    <property type="match status" value="1"/>
</dbReference>
<evidence type="ECO:0000256" key="3">
    <source>
        <dbReference type="ARBA" id="ARBA00022989"/>
    </source>
</evidence>
<name>A0AAD4LSQ1_9AGAM</name>
<feature type="transmembrane region" description="Helical" evidence="8">
    <location>
        <begin position="388"/>
        <end position="411"/>
    </location>
</feature>
<feature type="region of interest" description="Disordered" evidence="7">
    <location>
        <begin position="458"/>
        <end position="506"/>
    </location>
</feature>
<dbReference type="Gene3D" id="1.20.1280.290">
    <property type="match status" value="2"/>
</dbReference>
<evidence type="ECO:0000256" key="4">
    <source>
        <dbReference type="ARBA" id="ARBA00023136"/>
    </source>
</evidence>
<proteinExistence type="inferred from homology"/>
<keyword evidence="3 8" id="KW-1133">Transmembrane helix</keyword>
<accession>A0AAD4LSQ1</accession>
<evidence type="ECO:0000313" key="10">
    <source>
        <dbReference type="Proteomes" id="UP001201163"/>
    </source>
</evidence>
<sequence length="506" mass="56789">MSFSDWTGLLSMFFWLGAQFPQLLENFRRQSVEGLALPFLANWLLGDLTNLIGCILTHQLPFQTWLATYFCSIDIVLLSQYFYYRKTATPTVTAFSQPRSRAGSLAYRTSRERAPSRYRTLSAAAANVATTAAALASQRNEPPTSGYVHTRWSRRSLDGLLDPNRPAREGGSDMDEDLLSTLTDSLYSERHRHVVWSKERRAPSSHSRTGSRHIPTSLQITSTIDDFDASARGRTLQRSNLESLEGEALDWHQSEGGSQRRRSSRASRRGATMIFMGAWALFGIGTLSMNRYSAEIRSPLQPGRVLSQANLPPPSSLSPTFSHESPPLATVDVVFDVPHLEHTSKGEQPAHRPSLERVIGRISSWTCATLYLTSRLPQIWKNFVRKSVEGLSMILFISAFLGNFFYVMSILSSPNMRASTTQSSAFLIESMPFLIGSGGTLMFDVTIVTQSFIYRHRPSPRGRRLSTRETSSEEEESLIRAEDVEEPYTSSRRRLPVTAEEANVRD</sequence>
<keyword evidence="2 8" id="KW-0812">Transmembrane</keyword>
<keyword evidence="10" id="KW-1185">Reference proteome</keyword>
<dbReference type="PANTHER" id="PTHR16201:SF34">
    <property type="entry name" value="LYSOSOMAL AMINO ACID TRANSPORTER 1"/>
    <property type="match status" value="1"/>
</dbReference>
<dbReference type="InterPro" id="IPR006603">
    <property type="entry name" value="PQ-loop_rpt"/>
</dbReference>
<dbReference type="SMART" id="SM00679">
    <property type="entry name" value="CTNS"/>
    <property type="match status" value="2"/>
</dbReference>
<evidence type="ECO:0000256" key="6">
    <source>
        <dbReference type="ARBA" id="ARBA00050768"/>
    </source>
</evidence>
<evidence type="ECO:0000256" key="5">
    <source>
        <dbReference type="ARBA" id="ARBA00038039"/>
    </source>
</evidence>
<feature type="compositionally biased region" description="Basic and acidic residues" evidence="7">
    <location>
        <begin position="466"/>
        <end position="482"/>
    </location>
</feature>
<dbReference type="GO" id="GO:0034488">
    <property type="term" value="P:basic amino acid transmembrane export from vacuole"/>
    <property type="evidence" value="ECO:0007669"/>
    <property type="project" value="TreeGrafter"/>
</dbReference>
<feature type="compositionally biased region" description="Polar residues" evidence="7">
    <location>
        <begin position="204"/>
        <end position="216"/>
    </location>
</feature>
<dbReference type="GO" id="GO:0000329">
    <property type="term" value="C:fungal-type vacuole membrane"/>
    <property type="evidence" value="ECO:0007669"/>
    <property type="project" value="TreeGrafter"/>
</dbReference>
<feature type="transmembrane region" description="Helical" evidence="8">
    <location>
        <begin position="270"/>
        <end position="289"/>
    </location>
</feature>
<dbReference type="EMBL" id="JAKELL010000001">
    <property type="protein sequence ID" value="KAH9001177.1"/>
    <property type="molecule type" value="Genomic_DNA"/>
</dbReference>
<feature type="transmembrane region" description="Helical" evidence="8">
    <location>
        <begin position="431"/>
        <end position="454"/>
    </location>
</feature>
<comment type="caution">
    <text evidence="9">The sequence shown here is derived from an EMBL/GenBank/DDBJ whole genome shotgun (WGS) entry which is preliminary data.</text>
</comment>
<dbReference type="GO" id="GO:0015174">
    <property type="term" value="F:basic amino acid transmembrane transporter activity"/>
    <property type="evidence" value="ECO:0007669"/>
    <property type="project" value="TreeGrafter"/>
</dbReference>
<evidence type="ECO:0000313" key="9">
    <source>
        <dbReference type="EMBL" id="KAH9001177.1"/>
    </source>
</evidence>
<comment type="catalytic activity">
    <reaction evidence="6">
        <text>L-histidine(out) + L-arginine(in) = L-histidine(in) + L-arginine(out)</text>
        <dbReference type="Rhea" id="RHEA:71063"/>
        <dbReference type="ChEBI" id="CHEBI:32682"/>
        <dbReference type="ChEBI" id="CHEBI:57595"/>
    </reaction>
</comment>
<comment type="subcellular location">
    <subcellularLocation>
        <location evidence="1">Membrane</location>
        <topology evidence="1">Multi-pass membrane protein</topology>
    </subcellularLocation>
</comment>
<feature type="region of interest" description="Disordered" evidence="7">
    <location>
        <begin position="197"/>
        <end position="216"/>
    </location>
</feature>
<dbReference type="PANTHER" id="PTHR16201">
    <property type="entry name" value="SEVEN TRANSMEMBRANE PROTEIN 1-RELATED"/>
    <property type="match status" value="1"/>
</dbReference>
<gene>
    <name evidence="9" type="ORF">EDB92DRAFT_1825214</name>
</gene>
<keyword evidence="4 8" id="KW-0472">Membrane</keyword>
<evidence type="ECO:0000256" key="2">
    <source>
        <dbReference type="ARBA" id="ARBA00022692"/>
    </source>
</evidence>
<protein>
    <submittedName>
        <fullName evidence="9">PQ loop repeat-domain-containing protein</fullName>
    </submittedName>
</protein>
<evidence type="ECO:0000256" key="8">
    <source>
        <dbReference type="SAM" id="Phobius"/>
    </source>
</evidence>